<evidence type="ECO:0000256" key="9">
    <source>
        <dbReference type="RuleBase" id="RU363064"/>
    </source>
</evidence>
<feature type="transmembrane region" description="Helical" evidence="9">
    <location>
        <begin position="350"/>
        <end position="375"/>
    </location>
</feature>
<evidence type="ECO:0000256" key="5">
    <source>
        <dbReference type="ARBA" id="ARBA00022692"/>
    </source>
</evidence>
<evidence type="ECO:0000256" key="1">
    <source>
        <dbReference type="ARBA" id="ARBA00004651"/>
    </source>
</evidence>
<feature type="transmembrane region" description="Helical" evidence="9">
    <location>
        <begin position="185"/>
        <end position="204"/>
    </location>
</feature>
<gene>
    <name evidence="10" type="ORF">H9900_03455</name>
</gene>
<feature type="transmembrane region" description="Helical" evidence="9">
    <location>
        <begin position="146"/>
        <end position="165"/>
    </location>
</feature>
<protein>
    <submittedName>
        <fullName evidence="10">Sodium:alanine symporter family protein</fullName>
    </submittedName>
</protein>
<feature type="transmembrane region" description="Helical" evidence="9">
    <location>
        <begin position="310"/>
        <end position="330"/>
    </location>
</feature>
<comment type="similarity">
    <text evidence="2 9">Belongs to the alanine or glycine:cation symporter (AGCS) (TC 2.A.25) family.</text>
</comment>
<evidence type="ECO:0000313" key="10">
    <source>
        <dbReference type="EMBL" id="HIV85849.1"/>
    </source>
</evidence>
<dbReference type="GO" id="GO:0005886">
    <property type="term" value="C:plasma membrane"/>
    <property type="evidence" value="ECO:0007669"/>
    <property type="project" value="UniProtKB-SubCell"/>
</dbReference>
<organism evidence="10 11">
    <name type="scientific">Candidatus Monoglobus merdigallinarum</name>
    <dbReference type="NCBI Taxonomy" id="2838698"/>
    <lineage>
        <taxon>Bacteria</taxon>
        <taxon>Bacillati</taxon>
        <taxon>Bacillota</taxon>
        <taxon>Clostridia</taxon>
        <taxon>Monoglobales</taxon>
        <taxon>Monoglobaceae</taxon>
        <taxon>Monoglobus</taxon>
    </lineage>
</organism>
<evidence type="ECO:0000256" key="8">
    <source>
        <dbReference type="ARBA" id="ARBA00023136"/>
    </source>
</evidence>
<dbReference type="PANTHER" id="PTHR30330">
    <property type="entry name" value="AGSS FAMILY TRANSPORTER, SODIUM-ALANINE"/>
    <property type="match status" value="1"/>
</dbReference>
<keyword evidence="5 9" id="KW-0812">Transmembrane</keyword>
<keyword evidence="8 9" id="KW-0472">Membrane</keyword>
<name>A0A9D1TM66_9FIRM</name>
<comment type="caution">
    <text evidence="10">The sequence shown here is derived from an EMBL/GenBank/DDBJ whole genome shotgun (WGS) entry which is preliminary data.</text>
</comment>
<evidence type="ECO:0000256" key="6">
    <source>
        <dbReference type="ARBA" id="ARBA00022847"/>
    </source>
</evidence>
<reference evidence="10" key="2">
    <citation type="submission" date="2021-04" db="EMBL/GenBank/DDBJ databases">
        <authorList>
            <person name="Gilroy R."/>
        </authorList>
    </citation>
    <scope>NUCLEOTIDE SEQUENCE</scope>
    <source>
        <strain evidence="10">5790</strain>
    </source>
</reference>
<feature type="transmembrane region" description="Helical" evidence="9">
    <location>
        <begin position="211"/>
        <end position="233"/>
    </location>
</feature>
<dbReference type="Pfam" id="PF01235">
    <property type="entry name" value="Na_Ala_symp"/>
    <property type="match status" value="1"/>
</dbReference>
<evidence type="ECO:0000256" key="2">
    <source>
        <dbReference type="ARBA" id="ARBA00009261"/>
    </source>
</evidence>
<keyword evidence="4 9" id="KW-1003">Cell membrane</keyword>
<feature type="transmembrane region" description="Helical" evidence="9">
    <location>
        <begin position="12"/>
        <end position="32"/>
    </location>
</feature>
<dbReference type="PANTHER" id="PTHR30330:SF3">
    <property type="entry name" value="TRANSCRIPTIONAL REGULATOR, LRP FAMILY"/>
    <property type="match status" value="1"/>
</dbReference>
<comment type="subcellular location">
    <subcellularLocation>
        <location evidence="1 9">Cell membrane</location>
        <topology evidence="1 9">Multi-pass membrane protein</topology>
    </subcellularLocation>
</comment>
<keyword evidence="3 9" id="KW-0813">Transport</keyword>
<proteinExistence type="inferred from homology"/>
<sequence length="502" mass="52240">MDTAGFLEIIDGFVWGPAMLVLLVGTGIFLTIRLKFLPWRNLGYAIKSIFDKGGGRSGSGDITPFQSLMTALAATIGTGNIAGVATALAAGGPGALVWMWLSALFGLSTKYAESVLAVKYREKNEVGEYVGGPMYALKNGLKNKKLGAALAFLFSVFAVLASFGIGNLTQANSIATAVSDCFNVAPWITGAVIVILCIVILIGGIKSIGRVCGVIVPVMAVFYIVSALAVIIINIENVPEGLHNIFSMAFGIRPLAGGGAGIAVQTIISKGVARGVFSNEAGLGSAPIAAAAAKTDSCSKQGYINMTGTFFDTLVVCTMTGLAVASSGALGNTTAGGEIVSGTTLTIQAFSTALGYAGSIIITIGISLFAFSTILGWEYYGEKSLEYLVSNRAVIIAYRLVFCLLTFVGATTSLEIAWSFADIMNALMAVPNLICLLLLSNVVAKECFSYQKEVIEPLRKGGRLRRVVLPVCILAAALAVLAIAALTAESTGLTENIYNILP</sequence>
<keyword evidence="6 9" id="KW-0769">Symport</keyword>
<dbReference type="NCBIfam" id="TIGR00835">
    <property type="entry name" value="agcS"/>
    <property type="match status" value="1"/>
</dbReference>
<feature type="transmembrane region" description="Helical" evidence="9">
    <location>
        <begin position="426"/>
        <end position="444"/>
    </location>
</feature>
<dbReference type="GO" id="GO:0005283">
    <property type="term" value="F:amino acid:sodium symporter activity"/>
    <property type="evidence" value="ECO:0007669"/>
    <property type="project" value="InterPro"/>
</dbReference>
<feature type="transmembrane region" description="Helical" evidence="9">
    <location>
        <begin position="467"/>
        <end position="488"/>
    </location>
</feature>
<evidence type="ECO:0000256" key="3">
    <source>
        <dbReference type="ARBA" id="ARBA00022448"/>
    </source>
</evidence>
<reference evidence="10" key="1">
    <citation type="journal article" date="2021" name="PeerJ">
        <title>Extensive microbial diversity within the chicken gut microbiome revealed by metagenomics and culture.</title>
        <authorList>
            <person name="Gilroy R."/>
            <person name="Ravi A."/>
            <person name="Getino M."/>
            <person name="Pursley I."/>
            <person name="Horton D.L."/>
            <person name="Alikhan N.F."/>
            <person name="Baker D."/>
            <person name="Gharbi K."/>
            <person name="Hall N."/>
            <person name="Watson M."/>
            <person name="Adriaenssens E.M."/>
            <person name="Foster-Nyarko E."/>
            <person name="Jarju S."/>
            <person name="Secka A."/>
            <person name="Antonio M."/>
            <person name="Oren A."/>
            <person name="Chaudhuri R.R."/>
            <person name="La Ragione R."/>
            <person name="Hildebrand F."/>
            <person name="Pallen M.J."/>
        </authorList>
    </citation>
    <scope>NUCLEOTIDE SEQUENCE</scope>
    <source>
        <strain evidence="10">5790</strain>
    </source>
</reference>
<dbReference type="Gene3D" id="1.20.1740.10">
    <property type="entry name" value="Amino acid/polyamine transporter I"/>
    <property type="match status" value="1"/>
</dbReference>
<evidence type="ECO:0000256" key="4">
    <source>
        <dbReference type="ARBA" id="ARBA00022475"/>
    </source>
</evidence>
<evidence type="ECO:0000313" key="11">
    <source>
        <dbReference type="Proteomes" id="UP000824162"/>
    </source>
</evidence>
<evidence type="ECO:0000256" key="7">
    <source>
        <dbReference type="ARBA" id="ARBA00022989"/>
    </source>
</evidence>
<dbReference type="InterPro" id="IPR001463">
    <property type="entry name" value="Na/Ala_symport"/>
</dbReference>
<feature type="transmembrane region" description="Helical" evidence="9">
    <location>
        <begin position="396"/>
        <end position="420"/>
    </location>
</feature>
<accession>A0A9D1TM66</accession>
<dbReference type="AlphaFoldDB" id="A0A9D1TM66"/>
<dbReference type="Proteomes" id="UP000824162">
    <property type="component" value="Unassembled WGS sequence"/>
</dbReference>
<dbReference type="PRINTS" id="PR00175">
    <property type="entry name" value="NAALASMPORT"/>
</dbReference>
<keyword evidence="7 9" id="KW-1133">Transmembrane helix</keyword>
<dbReference type="FunFam" id="1.20.1740.10:FF:000004">
    <property type="entry name" value="Sodium:alanine symporter family protein"/>
    <property type="match status" value="1"/>
</dbReference>
<dbReference type="EMBL" id="DXIJ01000066">
    <property type="protein sequence ID" value="HIV85849.1"/>
    <property type="molecule type" value="Genomic_DNA"/>
</dbReference>